<dbReference type="EMBL" id="JYDL01000159">
    <property type="protein sequence ID" value="KRX14463.1"/>
    <property type="molecule type" value="Genomic_DNA"/>
</dbReference>
<sequence>MPKFSVNEISADQLFPVKHANQFIILLVLEISESNGKPFDQFIVIHMPKILNVPGIVLVTFRQLKIHNTFFLTFQNAYY</sequence>
<organism evidence="1 2">
    <name type="scientific">Trichinella nelsoni</name>
    <dbReference type="NCBI Taxonomy" id="6336"/>
    <lineage>
        <taxon>Eukaryota</taxon>
        <taxon>Metazoa</taxon>
        <taxon>Ecdysozoa</taxon>
        <taxon>Nematoda</taxon>
        <taxon>Enoplea</taxon>
        <taxon>Dorylaimia</taxon>
        <taxon>Trichinellida</taxon>
        <taxon>Trichinellidae</taxon>
        <taxon>Trichinella</taxon>
    </lineage>
</organism>
<reference evidence="1 2" key="1">
    <citation type="submission" date="2015-01" db="EMBL/GenBank/DDBJ databases">
        <title>Evolution of Trichinella species and genotypes.</title>
        <authorList>
            <person name="Korhonen P.K."/>
            <person name="Edoardo P."/>
            <person name="Giuseppe L.R."/>
            <person name="Gasser R.B."/>
        </authorList>
    </citation>
    <scope>NUCLEOTIDE SEQUENCE [LARGE SCALE GENOMIC DNA]</scope>
    <source>
        <strain evidence="1">ISS37</strain>
    </source>
</reference>
<proteinExistence type="predicted"/>
<dbReference type="AlphaFoldDB" id="A0A0V0RJ82"/>
<evidence type="ECO:0000313" key="2">
    <source>
        <dbReference type="Proteomes" id="UP000054630"/>
    </source>
</evidence>
<keyword evidence="2" id="KW-1185">Reference proteome</keyword>
<dbReference type="Proteomes" id="UP000054630">
    <property type="component" value="Unassembled WGS sequence"/>
</dbReference>
<evidence type="ECO:0000313" key="1">
    <source>
        <dbReference type="EMBL" id="KRX14463.1"/>
    </source>
</evidence>
<accession>A0A0V0RJ82</accession>
<comment type="caution">
    <text evidence="1">The sequence shown here is derived from an EMBL/GenBank/DDBJ whole genome shotgun (WGS) entry which is preliminary data.</text>
</comment>
<gene>
    <name evidence="1" type="ORF">T07_11041</name>
</gene>
<protein>
    <submittedName>
        <fullName evidence="1">Uncharacterized protein</fullName>
    </submittedName>
</protein>
<name>A0A0V0RJ82_9BILA</name>